<evidence type="ECO:0000256" key="1">
    <source>
        <dbReference type="SAM" id="MobiDB-lite"/>
    </source>
</evidence>
<reference evidence="2 3" key="1">
    <citation type="submission" date="2018-03" db="EMBL/GenBank/DDBJ databases">
        <title>Genomic Encyclopedia of Archaeal and Bacterial Type Strains, Phase II (KMG-II): from individual species to whole genera.</title>
        <authorList>
            <person name="Goeker M."/>
        </authorList>
    </citation>
    <scope>NUCLEOTIDE SEQUENCE [LARGE SCALE GENOMIC DNA]</scope>
    <source>
        <strain evidence="2 3">DSM 45211</strain>
    </source>
</reference>
<evidence type="ECO:0008006" key="4">
    <source>
        <dbReference type="Google" id="ProtNLM"/>
    </source>
</evidence>
<dbReference type="Proteomes" id="UP000243528">
    <property type="component" value="Unassembled WGS sequence"/>
</dbReference>
<dbReference type="RefSeq" id="WP_106536635.1">
    <property type="nucleotide sequence ID" value="NZ_ML142899.1"/>
</dbReference>
<evidence type="ECO:0000313" key="3">
    <source>
        <dbReference type="Proteomes" id="UP000243528"/>
    </source>
</evidence>
<sequence>MAATADHVALVDDIVRLVTARLLDPIAILMQSDDATDPLRTKLRGDAEMWAAQLLGPDDHTARAVAVRLVAALYPGDAPFDPRDDWWQTPLGRTVARRLGHPSRQHVPFSVAAAMLGISRQGVHDLITRQKLHRHPDGGVTTESVQHRLSIRPAADPTHDS</sequence>
<accession>A0A2P8E7G8</accession>
<dbReference type="OrthoDB" id="4546154at2"/>
<dbReference type="EMBL" id="PYGE01000004">
    <property type="protein sequence ID" value="PSL05401.1"/>
    <property type="molecule type" value="Genomic_DNA"/>
</dbReference>
<organism evidence="2 3">
    <name type="scientific">Haloactinopolyspora alba</name>
    <dbReference type="NCBI Taxonomy" id="648780"/>
    <lineage>
        <taxon>Bacteria</taxon>
        <taxon>Bacillati</taxon>
        <taxon>Actinomycetota</taxon>
        <taxon>Actinomycetes</taxon>
        <taxon>Jiangellales</taxon>
        <taxon>Jiangellaceae</taxon>
        <taxon>Haloactinopolyspora</taxon>
    </lineage>
</organism>
<keyword evidence="3" id="KW-1185">Reference proteome</keyword>
<protein>
    <recommendedName>
        <fullName evidence="4">MftR C-terminal domain-containing protein</fullName>
    </recommendedName>
</protein>
<evidence type="ECO:0000313" key="2">
    <source>
        <dbReference type="EMBL" id="PSL05401.1"/>
    </source>
</evidence>
<feature type="region of interest" description="Disordered" evidence="1">
    <location>
        <begin position="132"/>
        <end position="161"/>
    </location>
</feature>
<proteinExistence type="predicted"/>
<name>A0A2P8E7G8_9ACTN</name>
<dbReference type="AlphaFoldDB" id="A0A2P8E7G8"/>
<comment type="caution">
    <text evidence="2">The sequence shown here is derived from an EMBL/GenBank/DDBJ whole genome shotgun (WGS) entry which is preliminary data.</text>
</comment>
<gene>
    <name evidence="2" type="ORF">CLV30_104271</name>
</gene>